<evidence type="ECO:0000259" key="3">
    <source>
        <dbReference type="Pfam" id="PF21028"/>
    </source>
</evidence>
<reference evidence="4 7" key="2">
    <citation type="submission" date="2018-02" db="EMBL/GenBank/DDBJ databases">
        <authorList>
            <person name="Skraban J."/>
            <person name="Trcek J."/>
        </authorList>
    </citation>
    <scope>NUCLEOTIDE SEQUENCE [LARGE SCALE GENOMIC DNA]</scope>
    <source>
        <strain evidence="4 7">AV446</strain>
    </source>
</reference>
<evidence type="ECO:0000313" key="7">
    <source>
        <dbReference type="Proteomes" id="UP000248116"/>
    </source>
</evidence>
<dbReference type="Gene3D" id="3.10.540.10">
    <property type="entry name" value="duf1285 like domain"/>
    <property type="match status" value="1"/>
</dbReference>
<dbReference type="Proteomes" id="UP000247609">
    <property type="component" value="Unassembled WGS sequence"/>
</dbReference>
<comment type="caution">
    <text evidence="5">The sequence shown here is derived from an EMBL/GenBank/DDBJ whole genome shotgun (WGS) entry which is preliminary data.</text>
</comment>
<dbReference type="RefSeq" id="WP_110525783.1">
    <property type="nucleotide sequence ID" value="NZ_JAHRDT010000045.1"/>
</dbReference>
<feature type="domain" description="DUF1285" evidence="3">
    <location>
        <begin position="87"/>
        <end position="190"/>
    </location>
</feature>
<dbReference type="InterPro" id="IPR023361">
    <property type="entry name" value="DUF1285_beta_roll_sf"/>
</dbReference>
<protein>
    <submittedName>
        <fullName evidence="4">DUF1285 domain-containing protein</fullName>
    </submittedName>
</protein>
<dbReference type="Pfam" id="PF21028">
    <property type="entry name" value="DUF1285_C"/>
    <property type="match status" value="1"/>
</dbReference>
<dbReference type="Pfam" id="PF06938">
    <property type="entry name" value="DUF1285_N"/>
    <property type="match status" value="1"/>
</dbReference>
<organism evidence="5 6">
    <name type="scientific">Novacetimonas pomaceti</name>
    <dbReference type="NCBI Taxonomy" id="2021998"/>
    <lineage>
        <taxon>Bacteria</taxon>
        <taxon>Pseudomonadati</taxon>
        <taxon>Pseudomonadota</taxon>
        <taxon>Alphaproteobacteria</taxon>
        <taxon>Acetobacterales</taxon>
        <taxon>Acetobacteraceae</taxon>
        <taxon>Novacetimonas</taxon>
    </lineage>
</organism>
<dbReference type="Proteomes" id="UP000248116">
    <property type="component" value="Unassembled WGS sequence"/>
</dbReference>
<evidence type="ECO:0000259" key="2">
    <source>
        <dbReference type="Pfam" id="PF06938"/>
    </source>
</evidence>
<evidence type="ECO:0000256" key="1">
    <source>
        <dbReference type="SAM" id="MobiDB-lite"/>
    </source>
</evidence>
<dbReference type="EMBL" id="PRCW01000067">
    <property type="protein sequence ID" value="PYD47602.1"/>
    <property type="molecule type" value="Genomic_DNA"/>
</dbReference>
<gene>
    <name evidence="4" type="ORF">C3920_09035</name>
    <name evidence="5" type="ORF">CFR71_00775</name>
</gene>
<feature type="region of interest" description="Disordered" evidence="1">
    <location>
        <begin position="1"/>
        <end position="24"/>
    </location>
</feature>
<sequence>MRPASGRPGHDAAALSPSQGPATDDAAGCGALPFLIRRDGTWLYRGSPITRKPMVCLFASTLRRDAAGVFRLQTPVESGTIEVEDAPFVAVGLQWCGCGRDQVLSFRTNVDQMICAGPDHPIRTDWNRPCDEDGSGAVPYLEVRPGDGDLPIEARLSRPVYYELAALAVPGHCGGVPCLGVWSRRVFFPLGRLSSCVDGSCEDGHDGSCGDGECAGDDAPA</sequence>
<keyword evidence="7" id="KW-1185">Reference proteome</keyword>
<dbReference type="AlphaFoldDB" id="A0A318QVS2"/>
<name>A0A318QVS2_9PROT</name>
<accession>A0A318QVS2</accession>
<reference evidence="5 6" key="1">
    <citation type="submission" date="2017-07" db="EMBL/GenBank/DDBJ databases">
        <title>A draft genome sequence of Komagataeibacter sp. T5K1.</title>
        <authorList>
            <person name="Skraban J."/>
            <person name="Cleenwerck I."/>
            <person name="Vandamme P."/>
            <person name="Trcek J."/>
        </authorList>
    </citation>
    <scope>NUCLEOTIDE SEQUENCE [LARGE SCALE GENOMIC DNA]</scope>
    <source>
        <strain evidence="5 6">T5K1</strain>
    </source>
</reference>
<evidence type="ECO:0000313" key="5">
    <source>
        <dbReference type="EMBL" id="PYD76923.1"/>
    </source>
</evidence>
<dbReference type="Gene3D" id="2.30.270.10">
    <property type="entry name" value="duf1285 protein"/>
    <property type="match status" value="1"/>
</dbReference>
<feature type="domain" description="DUF1285" evidence="2">
    <location>
        <begin position="29"/>
        <end position="86"/>
    </location>
</feature>
<dbReference type="InterPro" id="IPR048341">
    <property type="entry name" value="DUF1285_N"/>
</dbReference>
<evidence type="ECO:0000313" key="6">
    <source>
        <dbReference type="Proteomes" id="UP000247609"/>
    </source>
</evidence>
<dbReference type="InterPro" id="IPR048342">
    <property type="entry name" value="DUF1285_C"/>
</dbReference>
<proteinExistence type="predicted"/>
<dbReference type="EMBL" id="NOXG01000001">
    <property type="protein sequence ID" value="PYD76923.1"/>
    <property type="molecule type" value="Genomic_DNA"/>
</dbReference>
<evidence type="ECO:0000313" key="4">
    <source>
        <dbReference type="EMBL" id="PYD47602.1"/>
    </source>
</evidence>